<dbReference type="EMBL" id="CP140154">
    <property type="protein sequence ID" value="WQG92674.1"/>
    <property type="molecule type" value="Genomic_DNA"/>
</dbReference>
<dbReference type="PROSITE" id="PS51762">
    <property type="entry name" value="GH16_2"/>
    <property type="match status" value="1"/>
</dbReference>
<sequence>MIIANPDGSSPYTVPAYQFITVTNNKVSWVVPNDVPTGSKKWFYKTYSNERTPVNVTIVPFTKVTTGYDINFANESSIESNKNQIVNKFGALHKAWGGYANGGVVGDNVYFQDGKLVLEAHGDWYDGTVQGVNRDGTPKIHTIQGDPVWGDDPKLGQDWTNRVGCCIVSKDYHGFGRYLFRTKITQLLGCTPAVWLFWYSETYPELPEYEELLEEGLKREGGFSDGYYVVLNQEIDIEMPSHLAMGVFNGWLEVESNVIFFDINPQYHIGIQNDTQSSANNGLWKYNGAGNPNLRTNWTKVSTVVNPVYQPSFDNFKCNTWISETGSGSGYRFKDPSIPDTQNDEVYLANLTPIGQAANDDAFHDYEFRWYKDRVEFYFDGVLKQTNTSFIPDIPGRLTIGPWFPSATSDSVAPWLPSPLKAWAGSNTGNGLASWNYQKFIIDRILFEPYDDITAGGSNRLIGESYPFDGIRQISL</sequence>
<dbReference type="RefSeq" id="WP_322518616.1">
    <property type="nucleotide sequence ID" value="NZ_CP139972.1"/>
</dbReference>
<dbReference type="SUPFAM" id="SSF49899">
    <property type="entry name" value="Concanavalin A-like lectins/glucanases"/>
    <property type="match status" value="1"/>
</dbReference>
<feature type="domain" description="GH16" evidence="2">
    <location>
        <begin position="45"/>
        <end position="453"/>
    </location>
</feature>
<organism evidence="3 5">
    <name type="scientific">Chitinophaga sancti</name>
    <dbReference type="NCBI Taxonomy" id="1004"/>
    <lineage>
        <taxon>Bacteria</taxon>
        <taxon>Pseudomonadati</taxon>
        <taxon>Bacteroidota</taxon>
        <taxon>Chitinophagia</taxon>
        <taxon>Chitinophagales</taxon>
        <taxon>Chitinophagaceae</taxon>
        <taxon>Chitinophaga</taxon>
    </lineage>
</organism>
<dbReference type="Proteomes" id="UP001326715">
    <property type="component" value="Chromosome"/>
</dbReference>
<keyword evidence="5" id="KW-1185">Reference proteome</keyword>
<evidence type="ECO:0000313" key="5">
    <source>
        <dbReference type="Proteomes" id="UP001326715"/>
    </source>
</evidence>
<reference evidence="3 5" key="1">
    <citation type="submission" date="2023-11" db="EMBL/GenBank/DDBJ databases">
        <title>MicrobeMod: A computational toolkit for identifying prokaryotic methylation and restriction-modification with nanopore sequencing.</title>
        <authorList>
            <person name="Crits-Christoph A."/>
            <person name="Kang S.C."/>
            <person name="Lee H."/>
            <person name="Ostrov N."/>
        </authorList>
    </citation>
    <scope>NUCLEOTIDE SEQUENCE [LARGE SCALE GENOMIC DNA]</scope>
    <source>
        <strain evidence="3 5">ATCC 23090</strain>
    </source>
</reference>
<dbReference type="EMBL" id="CP140154">
    <property type="protein sequence ID" value="WQG93001.1"/>
    <property type="molecule type" value="Genomic_DNA"/>
</dbReference>
<evidence type="ECO:0000313" key="3">
    <source>
        <dbReference type="EMBL" id="WQG92674.1"/>
    </source>
</evidence>
<protein>
    <recommendedName>
        <fullName evidence="2">GH16 domain-containing protein</fullName>
    </recommendedName>
</protein>
<dbReference type="InterPro" id="IPR013320">
    <property type="entry name" value="ConA-like_dom_sf"/>
</dbReference>
<name>A0ABZ0XPQ4_9BACT</name>
<evidence type="ECO:0000313" key="4">
    <source>
        <dbReference type="EMBL" id="WQG93001.1"/>
    </source>
</evidence>
<evidence type="ECO:0000259" key="2">
    <source>
        <dbReference type="PROSITE" id="PS51762"/>
    </source>
</evidence>
<accession>A0ABZ0XPQ4</accession>
<gene>
    <name evidence="3" type="ORF">SR876_14240</name>
    <name evidence="4" type="ORF">SR876_15885</name>
</gene>
<proteinExistence type="inferred from homology"/>
<comment type="similarity">
    <text evidence="1">Belongs to the glycosyl hydrolase 16 family.</text>
</comment>
<dbReference type="Gene3D" id="2.60.120.200">
    <property type="match status" value="2"/>
</dbReference>
<evidence type="ECO:0000256" key="1">
    <source>
        <dbReference type="ARBA" id="ARBA00006865"/>
    </source>
</evidence>
<dbReference type="InterPro" id="IPR000757">
    <property type="entry name" value="Beta-glucanase-like"/>
</dbReference>